<dbReference type="EC" id="5.6.2.4" evidence="13"/>
<evidence type="ECO:0000256" key="10">
    <source>
        <dbReference type="ARBA" id="ARBA00023235"/>
    </source>
</evidence>
<dbReference type="SUPFAM" id="SSF52540">
    <property type="entry name" value="P-loop containing nucleoside triphosphate hydrolases"/>
    <property type="match status" value="1"/>
</dbReference>
<feature type="compositionally biased region" description="Low complexity" evidence="15">
    <location>
        <begin position="1109"/>
        <end position="1119"/>
    </location>
</feature>
<keyword evidence="2 13" id="KW-0547">Nucleotide-binding</keyword>
<dbReference type="PROSITE" id="PS51217">
    <property type="entry name" value="UVRD_HELICASE_CTER"/>
    <property type="match status" value="1"/>
</dbReference>
<dbReference type="GO" id="GO:0004386">
    <property type="term" value="F:helicase activity"/>
    <property type="evidence" value="ECO:0007669"/>
    <property type="project" value="UniProtKB-KW"/>
</dbReference>
<dbReference type="InterPro" id="IPR011335">
    <property type="entry name" value="Restrct_endonuc-II-like"/>
</dbReference>
<dbReference type="Pfam" id="PF13361">
    <property type="entry name" value="UvrD_C"/>
    <property type="match status" value="1"/>
</dbReference>
<evidence type="ECO:0000256" key="15">
    <source>
        <dbReference type="SAM" id="MobiDB-lite"/>
    </source>
</evidence>
<evidence type="ECO:0000313" key="19">
    <source>
        <dbReference type="Proteomes" id="UP001527882"/>
    </source>
</evidence>
<dbReference type="Pfam" id="PF00580">
    <property type="entry name" value="UvrD-helicase"/>
    <property type="match status" value="1"/>
</dbReference>
<dbReference type="InterPro" id="IPR038726">
    <property type="entry name" value="PDDEXK_AddAB-type"/>
</dbReference>
<evidence type="ECO:0000256" key="2">
    <source>
        <dbReference type="ARBA" id="ARBA00022741"/>
    </source>
</evidence>
<evidence type="ECO:0000256" key="14">
    <source>
        <dbReference type="PROSITE-ProRule" id="PRU00560"/>
    </source>
</evidence>
<dbReference type="RefSeq" id="WP_269879526.1">
    <property type="nucleotide sequence ID" value="NZ_JAQAGZ010000001.1"/>
</dbReference>
<evidence type="ECO:0000256" key="6">
    <source>
        <dbReference type="ARBA" id="ARBA00022839"/>
    </source>
</evidence>
<dbReference type="CDD" id="cd18807">
    <property type="entry name" value="SF1_C_UvrD"/>
    <property type="match status" value="1"/>
</dbReference>
<keyword evidence="8 13" id="KW-0238">DNA-binding</keyword>
<dbReference type="InterPro" id="IPR000212">
    <property type="entry name" value="DNA_helicase_UvrD/REP"/>
</dbReference>
<feature type="binding site" evidence="14">
    <location>
        <begin position="32"/>
        <end position="39"/>
    </location>
    <ligand>
        <name>ATP</name>
        <dbReference type="ChEBI" id="CHEBI:30616"/>
    </ligand>
</feature>
<comment type="similarity">
    <text evidence="13">Belongs to the helicase family. AddA subfamily.</text>
</comment>
<protein>
    <recommendedName>
        <fullName evidence="13">ATP-dependent helicase/nuclease subunit A</fullName>
        <ecNumber evidence="13">3.1.-.-</ecNumber>
        <ecNumber evidence="13">5.6.2.4</ecNumber>
    </recommendedName>
    <alternativeName>
        <fullName evidence="13">ATP-dependent helicase/nuclease AddA</fullName>
    </alternativeName>
    <alternativeName>
        <fullName evidence="13">DNA 3'-5' helicase AddA</fullName>
    </alternativeName>
</protein>
<keyword evidence="1 13" id="KW-0540">Nuclease</keyword>
<keyword evidence="10 13" id="KW-0413">Isomerase</keyword>
<dbReference type="Pfam" id="PF12705">
    <property type="entry name" value="PDDEXK_1"/>
    <property type="match status" value="1"/>
</dbReference>
<keyword evidence="9 13" id="KW-0234">DNA repair</keyword>
<evidence type="ECO:0000256" key="7">
    <source>
        <dbReference type="ARBA" id="ARBA00022840"/>
    </source>
</evidence>
<keyword evidence="6 13" id="KW-0269">Exonuclease</keyword>
<evidence type="ECO:0000256" key="11">
    <source>
        <dbReference type="ARBA" id="ARBA00034617"/>
    </source>
</evidence>
<keyword evidence="4 13" id="KW-0378">Hydrolase</keyword>
<dbReference type="EC" id="3.1.-.-" evidence="13"/>
<evidence type="ECO:0000313" key="18">
    <source>
        <dbReference type="EMBL" id="MCZ8511164.1"/>
    </source>
</evidence>
<evidence type="ECO:0000259" key="17">
    <source>
        <dbReference type="PROSITE" id="PS51217"/>
    </source>
</evidence>
<evidence type="ECO:0000256" key="5">
    <source>
        <dbReference type="ARBA" id="ARBA00022806"/>
    </source>
</evidence>
<comment type="catalytic activity">
    <reaction evidence="12 13">
        <text>ATP + H2O = ADP + phosphate + H(+)</text>
        <dbReference type="Rhea" id="RHEA:13065"/>
        <dbReference type="ChEBI" id="CHEBI:15377"/>
        <dbReference type="ChEBI" id="CHEBI:15378"/>
        <dbReference type="ChEBI" id="CHEBI:30616"/>
        <dbReference type="ChEBI" id="CHEBI:43474"/>
        <dbReference type="ChEBI" id="CHEBI:456216"/>
        <dbReference type="EC" id="5.6.2.4"/>
    </reaction>
</comment>
<evidence type="ECO:0000256" key="1">
    <source>
        <dbReference type="ARBA" id="ARBA00022722"/>
    </source>
</evidence>
<dbReference type="PROSITE" id="PS51198">
    <property type="entry name" value="UVRD_HELICASE_ATP_BIND"/>
    <property type="match status" value="1"/>
</dbReference>
<feature type="region of interest" description="Disordered" evidence="15">
    <location>
        <begin position="546"/>
        <end position="578"/>
    </location>
</feature>
<dbReference type="EMBL" id="JAQAGZ010000001">
    <property type="protein sequence ID" value="MCZ8511164.1"/>
    <property type="molecule type" value="Genomic_DNA"/>
</dbReference>
<dbReference type="InterPro" id="IPR027417">
    <property type="entry name" value="P-loop_NTPase"/>
</dbReference>
<sequence length="1315" mass="147400">MIGKIQKPEGANWTDDQWDAISIRGHSMLVAAAAGSGKTAVLVERIIRRIADEQDPVDVDRLLVATFTKAAAAEMRHRISEALEKALAREPGSDHLRRQLALIQRASITTLHSFCMEVIGRYHQLIGLDPGFRIANETESALMRQDILEELLEERYGLAEEGDAFWRLADTFSGDKSDAGLFQLIQRLYDDSRSHPWPNLWLREQASAFESGLASDDHPWLTSLRASVKLELLGVQALLQEAAALTGEPGGPEPYMANLEDDMTVVSYLLERVQAPGWDVLYHAFQGAAFGKLKACKGDAYDKALQEQVKELRNEAKERLGKVKEELFVRTLEQFDAELKDMAPLMVLLTELVIAFGERYGKAKMDKSLVDFSDLEHFCLRILCSEDAQEGQLSPSSSAMDYREQFVEVLLDEYQDTNRVQEAIVELISRQSPGNRFMVGDVKQSIYRFRLAEPGLFQEKYKSFRKDEPEPGQRIDLARNFRSRRQVVDGTNYIFHQVMNEAVGEIAYDDRAELVYGAGYPDDPEPGRYDAAAELILIDRTAGAEDAAGSAASEEDANRAETADGTEDAAAEHAAEEARDLDAVQLEARYIGARIRTMLGMDGGQPMRVFDKAQGMRAATFRDVVILLRATQQWAPVMIEELKQMGIPAYAELSTGYFTATEVQVLISLLRIIDNPYQDIPLAAVLRSPIIGLSASDLARIRIYSRHSAFYDAVRAYAKEEAEEGKDPGLMKKLSGFLQQLRSWRQQAQMGSLADLVWDIYRQTHYFDFVGGLPGGQQRQANLRALYDRARQYEATSFRGLFRFLRFIERMQLGGGDLGTARALGEQEDVVRIMTIHKSKGLEFPVVFVAGLAKSFNRRELTDPFLLHKELGFGPKTLDLASRVSYPTLPWLAIKRKIQLEMLAEEMRVLYVALTRAREKLFLVGSVKGGDKLAASWARYVRHEGRELPDDALAKARCYLDWIGPAIIRHPDGELLREAAGIDFIHRPFLANETSEWRVELLSPDPFAALAEAAPTVMAAEDKLQSVLRLEPVSETERWEQEVWRRLSWTYPHQQTTKVLSKTSVTELKRLSEHHKLMELLMEEPEVPVWTGADASPDTDTDTPPAPSAPASLTAAGGTVPAGGGSYRPAIVRRPRFLEERKANAAERGTVFHSVMQHIPLSGSVDEAAVRMTLDRMAERELLTDEQRPLVDPAVIVSFFESVLGRRLLQAAKVHREVPFSYGVPAKDVYGAGSTGLADETVMLQGVIDCVFEEEAGLVLLDYKTDRLKGSKPERIAEGYRLQLDLYARAVETIWKRPVIGKYLFLFDGAHIVEL</sequence>
<dbReference type="PANTHER" id="PTHR11070">
    <property type="entry name" value="UVRD / RECB / PCRA DNA HELICASE FAMILY MEMBER"/>
    <property type="match status" value="1"/>
</dbReference>
<keyword evidence="3 13" id="KW-0227">DNA damage</keyword>
<evidence type="ECO:0000256" key="4">
    <source>
        <dbReference type="ARBA" id="ARBA00022801"/>
    </source>
</evidence>
<dbReference type="NCBIfam" id="TIGR02785">
    <property type="entry name" value="addA_Gpos"/>
    <property type="match status" value="1"/>
</dbReference>
<keyword evidence="19" id="KW-1185">Reference proteome</keyword>
<evidence type="ECO:0000256" key="3">
    <source>
        <dbReference type="ARBA" id="ARBA00022763"/>
    </source>
</evidence>
<keyword evidence="5 13" id="KW-0347">Helicase</keyword>
<comment type="catalytic activity">
    <reaction evidence="11 13">
        <text>Couples ATP hydrolysis with the unwinding of duplex DNA by translocating in the 3'-5' direction.</text>
        <dbReference type="EC" id="5.6.2.4"/>
    </reaction>
</comment>
<name>A0ABT4Q2Q4_9BACL</name>
<accession>A0ABT4Q2Q4</accession>
<proteinExistence type="inferred from homology"/>
<keyword evidence="7 13" id="KW-0067">ATP-binding</keyword>
<dbReference type="InterPro" id="IPR014016">
    <property type="entry name" value="UvrD-like_ATP-bd"/>
</dbReference>
<dbReference type="Gene3D" id="3.40.50.300">
    <property type="entry name" value="P-loop containing nucleotide triphosphate hydrolases"/>
    <property type="match status" value="4"/>
</dbReference>
<evidence type="ECO:0000256" key="12">
    <source>
        <dbReference type="ARBA" id="ARBA00048988"/>
    </source>
</evidence>
<dbReference type="InterPro" id="IPR011604">
    <property type="entry name" value="PDDEXK-like_dom_sf"/>
</dbReference>
<evidence type="ECO:0000256" key="8">
    <source>
        <dbReference type="ARBA" id="ARBA00023125"/>
    </source>
</evidence>
<dbReference type="HAMAP" id="MF_01451">
    <property type="entry name" value="AddA"/>
    <property type="match status" value="1"/>
</dbReference>
<feature type="domain" description="UvrD-like helicase C-terminal" evidence="17">
    <location>
        <begin position="543"/>
        <end position="841"/>
    </location>
</feature>
<evidence type="ECO:0000259" key="16">
    <source>
        <dbReference type="PROSITE" id="PS51198"/>
    </source>
</evidence>
<dbReference type="Gene3D" id="3.90.320.10">
    <property type="match status" value="1"/>
</dbReference>
<comment type="cofactor">
    <cofactor evidence="13">
        <name>Mg(2+)</name>
        <dbReference type="ChEBI" id="CHEBI:18420"/>
    </cofactor>
</comment>
<comment type="caution">
    <text evidence="18">The sequence shown here is derived from an EMBL/GenBank/DDBJ whole genome shotgun (WGS) entry which is preliminary data.</text>
</comment>
<dbReference type="InterPro" id="IPR014017">
    <property type="entry name" value="DNA_helicase_UvrD-like_C"/>
</dbReference>
<gene>
    <name evidence="13 18" type="primary">addA</name>
    <name evidence="18" type="ORF">O9H85_01660</name>
</gene>
<dbReference type="InterPro" id="IPR014152">
    <property type="entry name" value="AddA"/>
</dbReference>
<comment type="function">
    <text evidence="13">The heterodimer acts as both an ATP-dependent DNA helicase and an ATP-dependent, dual-direction single-stranded exonuclease. Recognizes the chi site generating a DNA molecule suitable for the initiation of homologous recombination. The AddA nuclease domain is required for chi fragment generation; this subunit has the helicase and 3' -&gt; 5' nuclease activities.</text>
</comment>
<dbReference type="PANTHER" id="PTHR11070:SF48">
    <property type="entry name" value="ATP-DEPENDENT HELICASE_NUCLEASE SUBUNIT A"/>
    <property type="match status" value="1"/>
</dbReference>
<feature type="region of interest" description="Disordered" evidence="15">
    <location>
        <begin position="1090"/>
        <end position="1127"/>
    </location>
</feature>
<dbReference type="Proteomes" id="UP001527882">
    <property type="component" value="Unassembled WGS sequence"/>
</dbReference>
<feature type="domain" description="UvrD-like helicase ATP-binding" evidence="16">
    <location>
        <begin position="11"/>
        <end position="484"/>
    </location>
</feature>
<comment type="subunit">
    <text evidence="13">Heterodimer of AddA and AddB/RexB.</text>
</comment>
<evidence type="ECO:0000256" key="13">
    <source>
        <dbReference type="HAMAP-Rule" id="MF_01451"/>
    </source>
</evidence>
<reference evidence="18 19" key="1">
    <citation type="submission" date="2022-12" db="EMBL/GenBank/DDBJ databases">
        <title>Draft genome sequence of Paenibacillus sp. dW9.</title>
        <authorList>
            <person name="Choi E.-W."/>
            <person name="Kim D.-U."/>
        </authorList>
    </citation>
    <scope>NUCLEOTIDE SEQUENCE [LARGE SCALE GENOMIC DNA]</scope>
    <source>
        <strain evidence="19">dW9</strain>
    </source>
</reference>
<dbReference type="SUPFAM" id="SSF52980">
    <property type="entry name" value="Restriction endonuclease-like"/>
    <property type="match status" value="1"/>
</dbReference>
<organism evidence="18 19">
    <name type="scientific">Paenibacillus gyeongsangnamensis</name>
    <dbReference type="NCBI Taxonomy" id="3388067"/>
    <lineage>
        <taxon>Bacteria</taxon>
        <taxon>Bacillati</taxon>
        <taxon>Bacillota</taxon>
        <taxon>Bacilli</taxon>
        <taxon>Bacillales</taxon>
        <taxon>Paenibacillaceae</taxon>
        <taxon>Paenibacillus</taxon>
    </lineage>
</organism>
<evidence type="ECO:0000256" key="9">
    <source>
        <dbReference type="ARBA" id="ARBA00023204"/>
    </source>
</evidence>